<dbReference type="InterPro" id="IPR029063">
    <property type="entry name" value="SAM-dependent_MTases_sf"/>
</dbReference>
<comment type="caution">
    <text evidence="6">The sequence shown here is derived from an EMBL/GenBank/DDBJ whole genome shotgun (WGS) entry which is preliminary data.</text>
</comment>
<evidence type="ECO:0000313" key="7">
    <source>
        <dbReference type="Proteomes" id="UP001219518"/>
    </source>
</evidence>
<dbReference type="Gene3D" id="3.40.50.150">
    <property type="entry name" value="Vaccinia Virus protein VP39"/>
    <property type="match status" value="1"/>
</dbReference>
<dbReference type="InterPro" id="IPR001525">
    <property type="entry name" value="C5_MeTfrase"/>
</dbReference>
<dbReference type="Proteomes" id="UP001219518">
    <property type="component" value="Unassembled WGS sequence"/>
</dbReference>
<keyword evidence="4" id="KW-0949">S-adenosyl-L-methionine</keyword>
<accession>A0AAE1LS73</accession>
<keyword evidence="3" id="KW-0808">Transferase</keyword>
<evidence type="ECO:0000313" key="6">
    <source>
        <dbReference type="EMBL" id="KAK3929795.1"/>
    </source>
</evidence>
<proteinExistence type="predicted"/>
<organism evidence="6 7">
    <name type="scientific">Frankliniella fusca</name>
    <dbReference type="NCBI Taxonomy" id="407009"/>
    <lineage>
        <taxon>Eukaryota</taxon>
        <taxon>Metazoa</taxon>
        <taxon>Ecdysozoa</taxon>
        <taxon>Arthropoda</taxon>
        <taxon>Hexapoda</taxon>
        <taxon>Insecta</taxon>
        <taxon>Pterygota</taxon>
        <taxon>Neoptera</taxon>
        <taxon>Paraneoptera</taxon>
        <taxon>Thysanoptera</taxon>
        <taxon>Terebrantia</taxon>
        <taxon>Thripoidea</taxon>
        <taxon>Thripidae</taxon>
        <taxon>Frankliniella</taxon>
    </lineage>
</organism>
<dbReference type="InterPro" id="IPR018117">
    <property type="entry name" value="C5_DNA_meth_AS"/>
</dbReference>
<keyword evidence="2" id="KW-0489">Methyltransferase</keyword>
<evidence type="ECO:0000256" key="5">
    <source>
        <dbReference type="SAM" id="MobiDB-lite"/>
    </source>
</evidence>
<reference evidence="6" key="2">
    <citation type="journal article" date="2023" name="BMC Genomics">
        <title>Pest status, molecular evolution, and epigenetic factors derived from the genome assembly of Frankliniella fusca, a thysanopteran phytovirus vector.</title>
        <authorList>
            <person name="Catto M.A."/>
            <person name="Labadie P.E."/>
            <person name="Jacobson A.L."/>
            <person name="Kennedy G.G."/>
            <person name="Srinivasan R."/>
            <person name="Hunt B.G."/>
        </authorList>
    </citation>
    <scope>NUCLEOTIDE SEQUENCE</scope>
    <source>
        <strain evidence="6">PL_HMW_Pooled</strain>
    </source>
</reference>
<evidence type="ECO:0000256" key="2">
    <source>
        <dbReference type="ARBA" id="ARBA00022603"/>
    </source>
</evidence>
<dbReference type="AlphaFoldDB" id="A0AAE1LS73"/>
<dbReference type="PANTHER" id="PTHR23068:SF25">
    <property type="entry name" value="DNA (CYTOSINE-5)-METHYLTRANSFERASE DRM2"/>
    <property type="match status" value="1"/>
</dbReference>
<dbReference type="Pfam" id="PF00145">
    <property type="entry name" value="DNA_methylase"/>
    <property type="match status" value="1"/>
</dbReference>
<dbReference type="InterPro" id="IPR050390">
    <property type="entry name" value="C5-Methyltransferase"/>
</dbReference>
<gene>
    <name evidence="6" type="ORF">KUF71_020188</name>
</gene>
<dbReference type="Gene3D" id="2.20.70.90">
    <property type="match status" value="1"/>
</dbReference>
<name>A0AAE1LS73_9NEOP</name>
<dbReference type="EC" id="2.1.1.37" evidence="1"/>
<feature type="compositionally biased region" description="Basic residues" evidence="5">
    <location>
        <begin position="1"/>
        <end position="27"/>
    </location>
</feature>
<dbReference type="GO" id="GO:0032259">
    <property type="term" value="P:methylation"/>
    <property type="evidence" value="ECO:0007669"/>
    <property type="project" value="UniProtKB-KW"/>
</dbReference>
<keyword evidence="7" id="KW-1185">Reference proteome</keyword>
<evidence type="ECO:0000256" key="3">
    <source>
        <dbReference type="ARBA" id="ARBA00022679"/>
    </source>
</evidence>
<feature type="region of interest" description="Disordered" evidence="5">
    <location>
        <begin position="1"/>
        <end position="28"/>
    </location>
</feature>
<dbReference type="EMBL" id="JAHWGI010001404">
    <property type="protein sequence ID" value="KAK3929795.1"/>
    <property type="molecule type" value="Genomic_DNA"/>
</dbReference>
<dbReference type="GO" id="GO:0003886">
    <property type="term" value="F:DNA (cytosine-5-)-methyltransferase activity"/>
    <property type="evidence" value="ECO:0007669"/>
    <property type="project" value="UniProtKB-EC"/>
</dbReference>
<reference evidence="6" key="1">
    <citation type="submission" date="2021-07" db="EMBL/GenBank/DDBJ databases">
        <authorList>
            <person name="Catto M.A."/>
            <person name="Jacobson A."/>
            <person name="Kennedy G."/>
            <person name="Labadie P."/>
            <person name="Hunt B.G."/>
            <person name="Srinivasan R."/>
        </authorList>
    </citation>
    <scope>NUCLEOTIDE SEQUENCE</scope>
    <source>
        <strain evidence="6">PL_HMW_Pooled</strain>
        <tissue evidence="6">Head</tissue>
    </source>
</reference>
<sequence>MPRTPRKPPGRKKGYRTFIGSKRKGQRQYRSCLSKVNCSPGSWHLEQASNSDEKHEAEVLEVAQASQMAEQNTSGTLDVESKCDVLDREKMDPEQSSAGFHGFAPFRWHLYRSVVSEDSGSSRRREYFASEIDLDAIAVQRKRFPVAVTRVGCVKSLDEKRLDELGLINLLIGGSPCNDLSRVNPARRGLYGEGSTGQLFFEYIRVLKHLKKSAKERGETLYYLYENTFNMDLDTMEKMIECFGHDPKIVCASSFVPMVRRRIYFHNLPDPDEDHVPRVVLPLQAYLDHEKTANVNILPTVTTNSSNQRKKDKFPVIDEYGEGCLLTVNELEVLFGFESGYTDNGKLSISKRRHLIGLSWVVPVVAHLLQPLQNL</sequence>
<dbReference type="GO" id="GO:0005634">
    <property type="term" value="C:nucleus"/>
    <property type="evidence" value="ECO:0007669"/>
    <property type="project" value="TreeGrafter"/>
</dbReference>
<dbReference type="PROSITE" id="PS00094">
    <property type="entry name" value="C5_MTASE_1"/>
    <property type="match status" value="1"/>
</dbReference>
<dbReference type="PANTHER" id="PTHR23068">
    <property type="entry name" value="DNA CYTOSINE-5- -METHYLTRANSFERASE 3-RELATED"/>
    <property type="match status" value="1"/>
</dbReference>
<protein>
    <recommendedName>
        <fullName evidence="1">DNA (cytosine-5-)-methyltransferase</fullName>
        <ecNumber evidence="1">2.1.1.37</ecNumber>
    </recommendedName>
</protein>
<evidence type="ECO:0000256" key="1">
    <source>
        <dbReference type="ARBA" id="ARBA00011975"/>
    </source>
</evidence>
<evidence type="ECO:0000256" key="4">
    <source>
        <dbReference type="ARBA" id="ARBA00022691"/>
    </source>
</evidence>
<dbReference type="SUPFAM" id="SSF53335">
    <property type="entry name" value="S-adenosyl-L-methionine-dependent methyltransferases"/>
    <property type="match status" value="1"/>
</dbReference>